<dbReference type="Proteomes" id="UP000722485">
    <property type="component" value="Unassembled WGS sequence"/>
</dbReference>
<keyword evidence="3" id="KW-1185">Reference proteome</keyword>
<evidence type="ECO:0000313" key="2">
    <source>
        <dbReference type="EMBL" id="KAF7547241.1"/>
    </source>
</evidence>
<protein>
    <submittedName>
        <fullName evidence="2">Uncharacterized protein</fullName>
    </submittedName>
</protein>
<feature type="compositionally biased region" description="Acidic residues" evidence="1">
    <location>
        <begin position="25"/>
        <end position="35"/>
    </location>
</feature>
<reference evidence="2" key="1">
    <citation type="submission" date="2020-03" db="EMBL/GenBank/DDBJ databases">
        <title>Draft Genome Sequence of Cylindrodendrum hubeiense.</title>
        <authorList>
            <person name="Buettner E."/>
            <person name="Kellner H."/>
        </authorList>
    </citation>
    <scope>NUCLEOTIDE SEQUENCE</scope>
    <source>
        <strain evidence="2">IHI 201604</strain>
    </source>
</reference>
<name>A0A9P5H9P8_9HYPO</name>
<comment type="caution">
    <text evidence="2">The sequence shown here is derived from an EMBL/GenBank/DDBJ whole genome shotgun (WGS) entry which is preliminary data.</text>
</comment>
<dbReference type="AlphaFoldDB" id="A0A9P5H9P8"/>
<proteinExistence type="predicted"/>
<dbReference type="OrthoDB" id="5402033at2759"/>
<dbReference type="EMBL" id="JAANBB010000184">
    <property type="protein sequence ID" value="KAF7547241.1"/>
    <property type="molecule type" value="Genomic_DNA"/>
</dbReference>
<sequence length="164" mass="18969">MNARGTIWRQIRKVKMAMKKKQQDEGGEGVDDPIEELSPINGSQDGFTSKLPGLVWPKDDKDCYFINYRGWLFMYPGADVQWGTDSIDHEVCLVKFDPIPIEWDEDDIVTWDPMEHPIHSKRMNARGSEENQNQAAVSWMEDRKNANWEVAANDAIRLRVYAEP</sequence>
<evidence type="ECO:0000313" key="3">
    <source>
        <dbReference type="Proteomes" id="UP000722485"/>
    </source>
</evidence>
<accession>A0A9P5H9P8</accession>
<evidence type="ECO:0000256" key="1">
    <source>
        <dbReference type="SAM" id="MobiDB-lite"/>
    </source>
</evidence>
<organism evidence="2 3">
    <name type="scientific">Cylindrodendrum hubeiense</name>
    <dbReference type="NCBI Taxonomy" id="595255"/>
    <lineage>
        <taxon>Eukaryota</taxon>
        <taxon>Fungi</taxon>
        <taxon>Dikarya</taxon>
        <taxon>Ascomycota</taxon>
        <taxon>Pezizomycotina</taxon>
        <taxon>Sordariomycetes</taxon>
        <taxon>Hypocreomycetidae</taxon>
        <taxon>Hypocreales</taxon>
        <taxon>Nectriaceae</taxon>
        <taxon>Cylindrodendrum</taxon>
    </lineage>
</organism>
<gene>
    <name evidence="2" type="ORF">G7Z17_g7878</name>
</gene>
<feature type="region of interest" description="Disordered" evidence="1">
    <location>
        <begin position="19"/>
        <end position="44"/>
    </location>
</feature>